<evidence type="ECO:0000256" key="1">
    <source>
        <dbReference type="SAM" id="MobiDB-lite"/>
    </source>
</evidence>
<dbReference type="PANTHER" id="PTHR13491">
    <property type="entry name" value="ZCCHC10 PROTEIN"/>
    <property type="match status" value="1"/>
</dbReference>
<dbReference type="OrthoDB" id="354886at2759"/>
<feature type="region of interest" description="Disordered" evidence="1">
    <location>
        <begin position="326"/>
        <end position="368"/>
    </location>
</feature>
<organism evidence="2 3">
    <name type="scientific">Cystoisospora suis</name>
    <dbReference type="NCBI Taxonomy" id="483139"/>
    <lineage>
        <taxon>Eukaryota</taxon>
        <taxon>Sar</taxon>
        <taxon>Alveolata</taxon>
        <taxon>Apicomplexa</taxon>
        <taxon>Conoidasida</taxon>
        <taxon>Coccidia</taxon>
        <taxon>Eucoccidiorida</taxon>
        <taxon>Eimeriorina</taxon>
        <taxon>Sarcocystidae</taxon>
        <taxon>Cystoisospora</taxon>
    </lineage>
</organism>
<feature type="compositionally biased region" description="Polar residues" evidence="1">
    <location>
        <begin position="532"/>
        <end position="548"/>
    </location>
</feature>
<dbReference type="VEuPathDB" id="ToxoDB:CSUI_002870"/>
<evidence type="ECO:0000313" key="2">
    <source>
        <dbReference type="EMBL" id="PHJ23280.1"/>
    </source>
</evidence>
<gene>
    <name evidence="2" type="ORF">CSUI_002870</name>
</gene>
<feature type="compositionally biased region" description="Low complexity" evidence="1">
    <location>
        <begin position="492"/>
        <end position="503"/>
    </location>
</feature>
<feature type="region of interest" description="Disordered" evidence="1">
    <location>
        <begin position="927"/>
        <end position="949"/>
    </location>
</feature>
<proteinExistence type="predicted"/>
<feature type="region of interest" description="Disordered" evidence="1">
    <location>
        <begin position="203"/>
        <end position="290"/>
    </location>
</feature>
<feature type="compositionally biased region" description="Basic and acidic residues" evidence="1">
    <location>
        <begin position="219"/>
        <end position="228"/>
    </location>
</feature>
<dbReference type="PANTHER" id="PTHR13491:SF0">
    <property type="entry name" value="ZINC FINGER CCHC DOMAIN-CONTAINING PROTEIN 10"/>
    <property type="match status" value="1"/>
</dbReference>
<feature type="region of interest" description="Disordered" evidence="1">
    <location>
        <begin position="1476"/>
        <end position="1616"/>
    </location>
</feature>
<feature type="compositionally biased region" description="Basic and acidic residues" evidence="1">
    <location>
        <begin position="1551"/>
        <end position="1601"/>
    </location>
</feature>
<feature type="compositionally biased region" description="Polar residues" evidence="1">
    <location>
        <begin position="1385"/>
        <end position="1395"/>
    </location>
</feature>
<feature type="region of interest" description="Disordered" evidence="1">
    <location>
        <begin position="18"/>
        <end position="85"/>
    </location>
</feature>
<name>A0A2C6KSE3_9APIC</name>
<accession>A0A2C6KSE3</accession>
<feature type="region of interest" description="Disordered" evidence="1">
    <location>
        <begin position="631"/>
        <end position="667"/>
    </location>
</feature>
<dbReference type="InterPro" id="IPR039715">
    <property type="entry name" value="ZCCHC10"/>
</dbReference>
<evidence type="ECO:0000313" key="3">
    <source>
        <dbReference type="Proteomes" id="UP000221165"/>
    </source>
</evidence>
<feature type="compositionally biased region" description="Acidic residues" evidence="1">
    <location>
        <begin position="774"/>
        <end position="783"/>
    </location>
</feature>
<feature type="compositionally biased region" description="Low complexity" evidence="1">
    <location>
        <begin position="746"/>
        <end position="756"/>
    </location>
</feature>
<dbReference type="RefSeq" id="XP_067924956.1">
    <property type="nucleotide sequence ID" value="XM_068063069.1"/>
</dbReference>
<feature type="compositionally biased region" description="Basic and acidic residues" evidence="1">
    <location>
        <begin position="505"/>
        <end position="523"/>
    </location>
</feature>
<feature type="region of interest" description="Disordered" evidence="1">
    <location>
        <begin position="746"/>
        <end position="825"/>
    </location>
</feature>
<dbReference type="GeneID" id="94426280"/>
<feature type="compositionally biased region" description="Low complexity" evidence="1">
    <location>
        <begin position="239"/>
        <end position="259"/>
    </location>
</feature>
<dbReference type="EMBL" id="MIGC01001220">
    <property type="protein sequence ID" value="PHJ23280.1"/>
    <property type="molecule type" value="Genomic_DNA"/>
</dbReference>
<feature type="compositionally biased region" description="Basic and acidic residues" evidence="1">
    <location>
        <begin position="784"/>
        <end position="794"/>
    </location>
</feature>
<feature type="compositionally biased region" description="Low complexity" evidence="1">
    <location>
        <begin position="351"/>
        <end position="368"/>
    </location>
</feature>
<keyword evidence="3" id="KW-1185">Reference proteome</keyword>
<comment type="caution">
    <text evidence="2">The sequence shown here is derived from an EMBL/GenBank/DDBJ whole genome shotgun (WGS) entry which is preliminary data.</text>
</comment>
<sequence>MDSFAFDDSFTYFPSCSLPPPSSSSSFDGVSSSFSPPDHHNSTSSSSRFPLLPSFSDSLENSSQSFWPSFSNSQHPSLRSLSSCPSPSGLPASPILSSSPCPGPPNSSLSSLSFSQQSFSSVLKSVSQRSSPSLGASSPPPSLGLETSISKEERHVFLPSPFSLHDFAHLPFLCSRVYVQFAADGVLPPEVKLALRHPHGYEYTVREPRGGSTSKRERRKEVKHEETSPSRPSIPLCPSQPSSSHTESSAPESRLSSSPVGCTDTCTSRGRPDGGATGGASSVSKNHDSCDCSSCRLSRAIEEAAKILRPYGVSIVRDSRLLGHSDYPRAPSEAPSQTPNAFLPLTPPSLPLNTKSSSSSISSSPSSPQLALVPYSSPCKEVSLSALLPGRSSFSTCSSSSTSSSAPPVVGMLIRKTAVTSSRQHRETGSDAPSSSPSSSSSSSPSLSSFPPDIVHEVVRELKKGLTCFVLRGAPPVTPLPGVRTPAPPASSPSTSKAISVSTAIKREKLHSKTGDLRGDAQGKGRARTAGGVSSTENGDPHASSTSGWGEASRGLKSSFDGDCEVLEGWIDAILQLHDMEDEDRQTLVVTNHYAGIFSHKRAVLTHTSYEFGSLLFRDPALKFSSVYGSRNADDSCSSSSTKTTSRKSSRAEPGGGASFWSSSGQKGTRSEVNEVLQLIPGFLLKTLFFDGATSQVRPLLRFLRRHASVSLSLTTGGGMLGGGPGSSVNSCAYFSSFRKAASAVLSSSSSSQSRRPSTRARRKEENEERKEEGSEEEDEESEGEKKDATRSRMPESAGPHSKNKHHTSLNGSEGSASHLDAQERTTKKPLKVFLVISTFPMRHSRVRVARTDIDDRIAEDVTTRKATRRLRIRGSLLPRSLERILRAFTLLTSSSSSSCCSSSFSLQHSSSFSSFSSTSSLPADSSSNIPCLSKGDSKAFPNKTRQEEKVDEVSAPQYYLKDLSLLFSFKAHPHAGAPFADEELALCLPSQLVSQQFSRFGWLLQQKHSSVYTRLRSLLPPSSWAQDATASQLADSGVATKESLDGFFFSFPLYRSISSQGGSSLLGKGAVLSGGLLALTAGDEVEEEEERWREVSEAITSFCMMMLQNSLDLKKNFPILCRPIVEVRQVLQWLKRNNKPQIQGLRLCTSLYPYRFHTASGQASSASSASALLTLLKDLSPEHFISQHYLHLVSTFSSLLASQSTTIDKQKAPGLLLKGGEEEEQRGAPFIMHVDLFGVCRPSWIRELKALTRSFEGNQYLSISWKQGQRGVSDYLLWIGSPSPPSPLSRSEEMLRSVLCTALSSRDSCGPLLKSECILDHVKDLETAVCQLKQRRPSIEERDSSLHEAKRLHRVNVYAAITSQRLLRLLSSSFSSSSSSTSSPPKNADSSVTTSAFRPVQQQGVFRSLQKDLRDLNRLKETQKSRGIDVQIHLVSPGWAYECYHMGSLRPSTGPLYYLDVLVEKKVASIKEENLEKEKENVTASKTSTSHRSPQSIPSVASLRGKQKNRSVSSSQEKKKAQEEDDQLQDERKKESLFSTSSEEEEEDHPQEKRRTDTESSKQEENEVRRSGRETIHGKREGAKKIEAEKREENSDEKTQEISICKGLTLRDEVG</sequence>
<feature type="compositionally biased region" description="Basic and acidic residues" evidence="1">
    <location>
        <begin position="763"/>
        <end position="773"/>
    </location>
</feature>
<feature type="compositionally biased region" description="Low complexity" evidence="1">
    <location>
        <begin position="433"/>
        <end position="450"/>
    </location>
</feature>
<protein>
    <submittedName>
        <fullName evidence="2">Uncharacterized protein</fullName>
    </submittedName>
</protein>
<dbReference type="Proteomes" id="UP000221165">
    <property type="component" value="Unassembled WGS sequence"/>
</dbReference>
<feature type="compositionally biased region" description="Low complexity" evidence="1">
    <location>
        <begin position="23"/>
        <end position="85"/>
    </location>
</feature>
<feature type="region of interest" description="Disordered" evidence="1">
    <location>
        <begin position="419"/>
        <end position="450"/>
    </location>
</feature>
<feature type="region of interest" description="Disordered" evidence="1">
    <location>
        <begin position="1376"/>
        <end position="1395"/>
    </location>
</feature>
<feature type="compositionally biased region" description="Polar residues" evidence="1">
    <location>
        <begin position="1483"/>
        <end position="1500"/>
    </location>
</feature>
<reference evidence="2 3" key="1">
    <citation type="journal article" date="2017" name="Int. J. Parasitol.">
        <title>The genome of the protozoan parasite Cystoisospora suis and a reverse vaccinology approach to identify vaccine candidates.</title>
        <authorList>
            <person name="Palmieri N."/>
            <person name="Shrestha A."/>
            <person name="Ruttkowski B."/>
            <person name="Beck T."/>
            <person name="Vogl C."/>
            <person name="Tomley F."/>
            <person name="Blake D.P."/>
            <person name="Joachim A."/>
        </authorList>
    </citation>
    <scope>NUCLEOTIDE SEQUENCE [LARGE SCALE GENOMIC DNA]</scope>
    <source>
        <strain evidence="2 3">Wien I</strain>
    </source>
</reference>
<feature type="region of interest" description="Disordered" evidence="1">
    <location>
        <begin position="475"/>
        <end position="554"/>
    </location>
</feature>